<dbReference type="GO" id="GO:0005524">
    <property type="term" value="F:ATP binding"/>
    <property type="evidence" value="ECO:0007669"/>
    <property type="project" value="UniProtKB-UniRule"/>
</dbReference>
<evidence type="ECO:0000256" key="5">
    <source>
        <dbReference type="ARBA" id="ARBA00022741"/>
    </source>
</evidence>
<evidence type="ECO:0000259" key="9">
    <source>
        <dbReference type="SMART" id="SM00977"/>
    </source>
</evidence>
<dbReference type="GO" id="GO:0032267">
    <property type="term" value="F:tRNA(Ile)-lysidine synthase activity"/>
    <property type="evidence" value="ECO:0007669"/>
    <property type="project" value="UniProtKB-EC"/>
</dbReference>
<dbReference type="EMBL" id="FNNC01000005">
    <property type="protein sequence ID" value="SDW74359.1"/>
    <property type="molecule type" value="Genomic_DNA"/>
</dbReference>
<reference evidence="10 11" key="1">
    <citation type="submission" date="2016-10" db="EMBL/GenBank/DDBJ databases">
        <authorList>
            <person name="de Groot N.N."/>
        </authorList>
    </citation>
    <scope>NUCLEOTIDE SEQUENCE [LARGE SCALE GENOMIC DNA]</scope>
    <source>
        <strain evidence="10 11">DSM 23126</strain>
    </source>
</reference>
<evidence type="ECO:0000256" key="4">
    <source>
        <dbReference type="ARBA" id="ARBA00022694"/>
    </source>
</evidence>
<dbReference type="InterPro" id="IPR012094">
    <property type="entry name" value="tRNA_Ile_lys_synt"/>
</dbReference>
<comment type="subcellular location">
    <subcellularLocation>
        <location evidence="1 8">Cytoplasm</location>
    </subcellularLocation>
</comment>
<dbReference type="PANTHER" id="PTHR43033">
    <property type="entry name" value="TRNA(ILE)-LYSIDINE SYNTHASE-RELATED"/>
    <property type="match status" value="1"/>
</dbReference>
<dbReference type="Gene3D" id="3.40.50.620">
    <property type="entry name" value="HUPs"/>
    <property type="match status" value="1"/>
</dbReference>
<evidence type="ECO:0000256" key="3">
    <source>
        <dbReference type="ARBA" id="ARBA00022598"/>
    </source>
</evidence>
<dbReference type="NCBIfam" id="TIGR02432">
    <property type="entry name" value="lysidine_TilS_N"/>
    <property type="match status" value="1"/>
</dbReference>
<dbReference type="AlphaFoldDB" id="A0A1H2W2P1"/>
<evidence type="ECO:0000256" key="1">
    <source>
        <dbReference type="ARBA" id="ARBA00004496"/>
    </source>
</evidence>
<keyword evidence="5 8" id="KW-0547">Nucleotide-binding</keyword>
<keyword evidence="2 8" id="KW-0963">Cytoplasm</keyword>
<keyword evidence="11" id="KW-1185">Reference proteome</keyword>
<dbReference type="InterPro" id="IPR012795">
    <property type="entry name" value="tRNA_Ile_lys_synt_N"/>
</dbReference>
<sequence>MKRIVEEWITRWEMIPSGAKVLAAVSGGPDSMAAASILKSLQSKYEFTLGIAHVNHGFRPETSKAEAQMVRAWTEHQQLPFFSAAMFMKEAPEEKATQASARKKRYDFFFRTMERFGYNVLITGHHADDQLETMIMQAASGRSLLGEEGIAPKRTMNGFEVARPLLGVQKTDVLLYCRKYGIPYVEDESNSADDYRRNRVRHHVIPALTEEFPLVHQHMQEKYEWHKEQQDYMRSQARASLDFYGEQLELNHAAVRMDFFHEAPLALQRETVSLLLNYYFSAEETGISASLVDSCIGLASAAGPSGELHLPGGILVRKSYGRLEFLRREEAVASSPEMIRISGYGNYKYGTGIAGVSRDRPEDTDFWVAVPERILSFPIYVRPPRAGDRIHIPGMKEAKKIHRLFIDEKVPKHERAHRPVFTDEKGTILWIPGLRASFRYEKEAAYFVWKKD</sequence>
<protein>
    <recommendedName>
        <fullName evidence="8">tRNA(Ile)-lysidine synthase</fullName>
        <ecNumber evidence="8">6.3.4.19</ecNumber>
    </recommendedName>
    <alternativeName>
        <fullName evidence="8">tRNA(Ile)-2-lysyl-cytidine synthase</fullName>
    </alternativeName>
    <alternativeName>
        <fullName evidence="8">tRNA(Ile)-lysidine synthetase</fullName>
    </alternativeName>
</protein>
<dbReference type="Gene3D" id="3.30.465.60">
    <property type="match status" value="1"/>
</dbReference>
<feature type="binding site" evidence="8">
    <location>
        <begin position="26"/>
        <end position="31"/>
    </location>
    <ligand>
        <name>ATP</name>
        <dbReference type="ChEBI" id="CHEBI:30616"/>
    </ligand>
</feature>
<dbReference type="GO" id="GO:0005737">
    <property type="term" value="C:cytoplasm"/>
    <property type="evidence" value="ECO:0007669"/>
    <property type="project" value="UniProtKB-SubCell"/>
</dbReference>
<comment type="domain">
    <text evidence="8">The N-terminal region contains the highly conserved SGGXDS motif, predicted to be a P-loop motif involved in ATP binding.</text>
</comment>
<evidence type="ECO:0000256" key="6">
    <source>
        <dbReference type="ARBA" id="ARBA00022840"/>
    </source>
</evidence>
<dbReference type="SUPFAM" id="SSF52402">
    <property type="entry name" value="Adenine nucleotide alpha hydrolases-like"/>
    <property type="match status" value="1"/>
</dbReference>
<feature type="domain" description="Lysidine-tRNA(Ile) synthetase C-terminal" evidence="9">
    <location>
        <begin position="379"/>
        <end position="449"/>
    </location>
</feature>
<keyword evidence="6 8" id="KW-0067">ATP-binding</keyword>
<dbReference type="NCBIfam" id="TIGR02433">
    <property type="entry name" value="lysidine_TilS_C"/>
    <property type="match status" value="1"/>
</dbReference>
<dbReference type="SUPFAM" id="SSF56037">
    <property type="entry name" value="PheT/TilS domain"/>
    <property type="match status" value="1"/>
</dbReference>
<dbReference type="InterPro" id="IPR014729">
    <property type="entry name" value="Rossmann-like_a/b/a_fold"/>
</dbReference>
<evidence type="ECO:0000313" key="11">
    <source>
        <dbReference type="Proteomes" id="UP000199488"/>
    </source>
</evidence>
<proteinExistence type="inferred from homology"/>
<dbReference type="Pfam" id="PF11734">
    <property type="entry name" value="TilS_C"/>
    <property type="match status" value="1"/>
</dbReference>
<dbReference type="STRING" id="1122204.SAMN05421781_2216"/>
<keyword evidence="3 8" id="KW-0436">Ligase</keyword>
<dbReference type="SUPFAM" id="SSF82829">
    <property type="entry name" value="MesJ substrate recognition domain-like"/>
    <property type="match status" value="1"/>
</dbReference>
<evidence type="ECO:0000256" key="7">
    <source>
        <dbReference type="ARBA" id="ARBA00048539"/>
    </source>
</evidence>
<accession>A0A1H2W2P1</accession>
<dbReference type="InterPro" id="IPR011063">
    <property type="entry name" value="TilS/TtcA_N"/>
</dbReference>
<dbReference type="InterPro" id="IPR012796">
    <property type="entry name" value="Lysidine-tRNA-synth_C"/>
</dbReference>
<dbReference type="Pfam" id="PF01171">
    <property type="entry name" value="ATP_bind_3"/>
    <property type="match status" value="1"/>
</dbReference>
<dbReference type="HAMAP" id="MF_01161">
    <property type="entry name" value="tRNA_Ile_lys_synt"/>
    <property type="match status" value="1"/>
</dbReference>
<dbReference type="PANTHER" id="PTHR43033:SF1">
    <property type="entry name" value="TRNA(ILE)-LYSIDINE SYNTHASE-RELATED"/>
    <property type="match status" value="1"/>
</dbReference>
<name>A0A1H2W2P1_9BACI</name>
<dbReference type="GO" id="GO:0006400">
    <property type="term" value="P:tRNA modification"/>
    <property type="evidence" value="ECO:0007669"/>
    <property type="project" value="UniProtKB-UniRule"/>
</dbReference>
<gene>
    <name evidence="8" type="primary">tilS</name>
    <name evidence="10" type="ORF">SAMN05421781_2216</name>
</gene>
<evidence type="ECO:0000256" key="8">
    <source>
        <dbReference type="HAMAP-Rule" id="MF_01161"/>
    </source>
</evidence>
<comment type="similarity">
    <text evidence="8">Belongs to the tRNA(Ile)-lysidine synthase family.</text>
</comment>
<dbReference type="EC" id="6.3.4.19" evidence="8"/>
<keyword evidence="4 8" id="KW-0819">tRNA processing</keyword>
<comment type="function">
    <text evidence="8">Ligates lysine onto the cytidine present at position 34 of the AUA codon-specific tRNA(Ile) that contains the anticodon CAU, in an ATP-dependent manner. Cytidine is converted to lysidine, thus changing the amino acid specificity of the tRNA from methionine to isoleucine.</text>
</comment>
<evidence type="ECO:0000313" key="10">
    <source>
        <dbReference type="EMBL" id="SDW74359.1"/>
    </source>
</evidence>
<organism evidence="10 11">
    <name type="scientific">Marinococcus luteus</name>
    <dbReference type="NCBI Taxonomy" id="1122204"/>
    <lineage>
        <taxon>Bacteria</taxon>
        <taxon>Bacillati</taxon>
        <taxon>Bacillota</taxon>
        <taxon>Bacilli</taxon>
        <taxon>Bacillales</taxon>
        <taxon>Bacillaceae</taxon>
        <taxon>Marinococcus</taxon>
    </lineage>
</organism>
<dbReference type="OrthoDB" id="9807403at2"/>
<comment type="catalytic activity">
    <reaction evidence="7 8">
        <text>cytidine(34) in tRNA(Ile2) + L-lysine + ATP = lysidine(34) in tRNA(Ile2) + AMP + diphosphate + H(+)</text>
        <dbReference type="Rhea" id="RHEA:43744"/>
        <dbReference type="Rhea" id="RHEA-COMP:10625"/>
        <dbReference type="Rhea" id="RHEA-COMP:10670"/>
        <dbReference type="ChEBI" id="CHEBI:15378"/>
        <dbReference type="ChEBI" id="CHEBI:30616"/>
        <dbReference type="ChEBI" id="CHEBI:32551"/>
        <dbReference type="ChEBI" id="CHEBI:33019"/>
        <dbReference type="ChEBI" id="CHEBI:82748"/>
        <dbReference type="ChEBI" id="CHEBI:83665"/>
        <dbReference type="ChEBI" id="CHEBI:456215"/>
        <dbReference type="EC" id="6.3.4.19"/>
    </reaction>
</comment>
<dbReference type="RefSeq" id="WP_091615004.1">
    <property type="nucleotide sequence ID" value="NZ_FNNC01000005.1"/>
</dbReference>
<evidence type="ECO:0000256" key="2">
    <source>
        <dbReference type="ARBA" id="ARBA00022490"/>
    </source>
</evidence>
<dbReference type="CDD" id="cd01992">
    <property type="entry name" value="TilS_N"/>
    <property type="match status" value="1"/>
</dbReference>
<dbReference type="Proteomes" id="UP000199488">
    <property type="component" value="Unassembled WGS sequence"/>
</dbReference>
<dbReference type="SMART" id="SM00977">
    <property type="entry name" value="TilS_C"/>
    <property type="match status" value="1"/>
</dbReference>